<feature type="signal peptide" evidence="2">
    <location>
        <begin position="1"/>
        <end position="21"/>
    </location>
</feature>
<name>A0A834YW23_TETSI</name>
<organism evidence="3 4">
    <name type="scientific">Tetracentron sinense</name>
    <name type="common">Spur-leaf</name>
    <dbReference type="NCBI Taxonomy" id="13715"/>
    <lineage>
        <taxon>Eukaryota</taxon>
        <taxon>Viridiplantae</taxon>
        <taxon>Streptophyta</taxon>
        <taxon>Embryophyta</taxon>
        <taxon>Tracheophyta</taxon>
        <taxon>Spermatophyta</taxon>
        <taxon>Magnoliopsida</taxon>
        <taxon>Trochodendrales</taxon>
        <taxon>Trochodendraceae</taxon>
        <taxon>Tetracentron</taxon>
    </lineage>
</organism>
<protein>
    <submittedName>
        <fullName evidence="3">Uncharacterized protein</fullName>
    </submittedName>
</protein>
<accession>A0A834YW23</accession>
<comment type="caution">
    <text evidence="3">The sequence shown here is derived from an EMBL/GenBank/DDBJ whole genome shotgun (WGS) entry which is preliminary data.</text>
</comment>
<evidence type="ECO:0000256" key="1">
    <source>
        <dbReference type="SAM" id="MobiDB-lite"/>
    </source>
</evidence>
<keyword evidence="2" id="KW-0732">Signal</keyword>
<reference evidence="3 4" key="1">
    <citation type="submission" date="2020-04" db="EMBL/GenBank/DDBJ databases">
        <title>Plant Genome Project.</title>
        <authorList>
            <person name="Zhang R.-G."/>
        </authorList>
    </citation>
    <scope>NUCLEOTIDE SEQUENCE [LARGE SCALE GENOMIC DNA]</scope>
    <source>
        <strain evidence="3">YNK0</strain>
        <tissue evidence="3">Leaf</tissue>
    </source>
</reference>
<dbReference type="AlphaFoldDB" id="A0A834YW23"/>
<feature type="region of interest" description="Disordered" evidence="1">
    <location>
        <begin position="34"/>
        <end position="68"/>
    </location>
</feature>
<evidence type="ECO:0000313" key="4">
    <source>
        <dbReference type="Proteomes" id="UP000655225"/>
    </source>
</evidence>
<proteinExistence type="predicted"/>
<keyword evidence="4" id="KW-1185">Reference proteome</keyword>
<sequence>MGISSLFRSLVLVVFITGIFAMQLGFVNSVPEVRKLGRTSPSPPTPIRNTGHNPLPPENSLPTDLHHH</sequence>
<dbReference type="Proteomes" id="UP000655225">
    <property type="component" value="Unassembled WGS sequence"/>
</dbReference>
<evidence type="ECO:0000313" key="3">
    <source>
        <dbReference type="EMBL" id="KAF8395390.1"/>
    </source>
</evidence>
<dbReference type="EMBL" id="JABCRI010000013">
    <property type="protein sequence ID" value="KAF8395390.1"/>
    <property type="molecule type" value="Genomic_DNA"/>
</dbReference>
<feature type="chain" id="PRO_5032737159" evidence="2">
    <location>
        <begin position="22"/>
        <end position="68"/>
    </location>
</feature>
<evidence type="ECO:0000256" key="2">
    <source>
        <dbReference type="SAM" id="SignalP"/>
    </source>
</evidence>
<gene>
    <name evidence="3" type="ORF">HHK36_019336</name>
</gene>